<organism evidence="2 3">
    <name type="scientific">Galemys pyrenaicus</name>
    <name type="common">Iberian desman</name>
    <name type="synonym">Pyrenean desman</name>
    <dbReference type="NCBI Taxonomy" id="202257"/>
    <lineage>
        <taxon>Eukaryota</taxon>
        <taxon>Metazoa</taxon>
        <taxon>Chordata</taxon>
        <taxon>Craniata</taxon>
        <taxon>Vertebrata</taxon>
        <taxon>Euteleostomi</taxon>
        <taxon>Mammalia</taxon>
        <taxon>Eutheria</taxon>
        <taxon>Laurasiatheria</taxon>
        <taxon>Eulipotyphla</taxon>
        <taxon>Talpidae</taxon>
        <taxon>Galemys</taxon>
    </lineage>
</organism>
<comment type="caution">
    <text evidence="2">The sequence shown here is derived from an EMBL/GenBank/DDBJ whole genome shotgun (WGS) entry which is preliminary data.</text>
</comment>
<dbReference type="InterPro" id="IPR044294">
    <property type="entry name" value="Lipase-like"/>
</dbReference>
<dbReference type="PANTHER" id="PTHR12482:SF3">
    <property type="entry name" value="PROTEIN FAM135B"/>
    <property type="match status" value="1"/>
</dbReference>
<evidence type="ECO:0000313" key="2">
    <source>
        <dbReference type="EMBL" id="KAG8515472.1"/>
    </source>
</evidence>
<protein>
    <submittedName>
        <fullName evidence="2">Protein FAM135B</fullName>
    </submittedName>
</protein>
<gene>
    <name evidence="2" type="ORF">J0S82_019249</name>
</gene>
<sequence length="329" mass="35664">SPLHDRCPAPPPSLTFLHPRPDEDAGPCSCAWRAFRLVGPELACRGHLPLQGYAVTDGVEVAAEERGPEEMTGERASAGLGEGKEATGVPFEQLLRRTLARGSSSTICVPLAGLDAHARGERGRVQVSVGACSDFGLWGHVQLGRGSLEWATTTGGRQRAVPPYSPASRFADSGPLHAASIHENTVHSRVFQILYRNEEVPVNDAVVFGAHLLLDGEKVEEALSEVDFQLKVDLHFTDSEQQLRDVAGAPMISSRTLGLHFHPRRGLHHQVPVMFDYFHLSVISVTIHAALVALQQPLVSCPIQTKPLGDEDRPMPRAGSFRSARLTRA</sequence>
<dbReference type="InterPro" id="IPR022122">
    <property type="entry name" value="DUF3657"/>
</dbReference>
<feature type="region of interest" description="Disordered" evidence="1">
    <location>
        <begin position="1"/>
        <end position="20"/>
    </location>
</feature>
<accession>A0A8J6AAZ9</accession>
<dbReference type="Pfam" id="PF12394">
    <property type="entry name" value="DUF3657"/>
    <property type="match status" value="1"/>
</dbReference>
<dbReference type="PANTHER" id="PTHR12482">
    <property type="entry name" value="LIPASE ROG1-RELATED-RELATED"/>
    <property type="match status" value="1"/>
</dbReference>
<dbReference type="OrthoDB" id="273452at2759"/>
<dbReference type="EMBL" id="JAGFMF010011709">
    <property type="protein sequence ID" value="KAG8515472.1"/>
    <property type="molecule type" value="Genomic_DNA"/>
</dbReference>
<dbReference type="Proteomes" id="UP000700334">
    <property type="component" value="Unassembled WGS sequence"/>
</dbReference>
<evidence type="ECO:0000256" key="1">
    <source>
        <dbReference type="SAM" id="MobiDB-lite"/>
    </source>
</evidence>
<keyword evidence="3" id="KW-1185">Reference proteome</keyword>
<feature type="region of interest" description="Disordered" evidence="1">
    <location>
        <begin position="305"/>
        <end position="329"/>
    </location>
</feature>
<dbReference type="AlphaFoldDB" id="A0A8J6AAZ9"/>
<feature type="non-terminal residue" evidence="2">
    <location>
        <position position="1"/>
    </location>
</feature>
<reference evidence="2" key="1">
    <citation type="journal article" date="2021" name="Evol. Appl.">
        <title>The genome of the Pyrenean desman and the effects of bottlenecks and inbreeding on the genomic landscape of an endangered species.</title>
        <authorList>
            <person name="Escoda L."/>
            <person name="Castresana J."/>
        </authorList>
    </citation>
    <scope>NUCLEOTIDE SEQUENCE</scope>
    <source>
        <strain evidence="2">IBE-C5619</strain>
    </source>
</reference>
<proteinExistence type="predicted"/>
<evidence type="ECO:0000313" key="3">
    <source>
        <dbReference type="Proteomes" id="UP000700334"/>
    </source>
</evidence>
<name>A0A8J6AAZ9_GALPY</name>